<accession>A0ABX8V0C8</accession>
<dbReference type="EMBL" id="CP075587">
    <property type="protein sequence ID" value="QYF48634.1"/>
    <property type="molecule type" value="Genomic_DNA"/>
</dbReference>
<dbReference type="Gene3D" id="3.40.1000.10">
    <property type="entry name" value="Mog1/PsbP, alpha/beta/alpha sandwich"/>
    <property type="match status" value="1"/>
</dbReference>
<name>A0ABX8V0C8_9BACT</name>
<reference evidence="2 3" key="1">
    <citation type="journal article" date="2022" name="bioRxiv">
        <title>Ecology and evolution of chlamydial symbionts of arthropods.</title>
        <authorList>
            <person name="Halter T."/>
            <person name="Koestlbacher S."/>
            <person name="Collingro A."/>
            <person name="Sixt B.S."/>
            <person name="Toenshoff E.R."/>
            <person name="Hendrickx F."/>
            <person name="Kostanjsek R."/>
            <person name="Horn M."/>
        </authorList>
    </citation>
    <scope>NUCLEOTIDE SEQUENCE [LARGE SCALE GENOMIC DNA]</scope>
    <source>
        <strain evidence="2">W744xW776</strain>
    </source>
</reference>
<feature type="signal peptide" evidence="1">
    <location>
        <begin position="1"/>
        <end position="19"/>
    </location>
</feature>
<keyword evidence="1" id="KW-0732">Signal</keyword>
<dbReference type="Proteomes" id="UP000826014">
    <property type="component" value="Chromosome"/>
</dbReference>
<evidence type="ECO:0000256" key="1">
    <source>
        <dbReference type="SAM" id="SignalP"/>
    </source>
</evidence>
<proteinExistence type="predicted"/>
<evidence type="ECO:0000313" key="3">
    <source>
        <dbReference type="Proteomes" id="UP000826014"/>
    </source>
</evidence>
<sequence length="248" mass="28693">MYKICLLLFSLLFSPSCFCITTGQPSCFFTPPPNWDFADPKILAPRVKVAFIGKTKQALAPSVILAVEEIKVDLAEYLKAVQAIYEKTRKTSWRSMGLMKTQAGPAHLLQIDTETKYGPLRKLQLIFIKENKAYILTTTALKKEFPSHLEVFQKTLKSFTCTCDLYVSLPKELKAYLEQLETALLEKWNALLAKKTDFEEMFNQTEFQELYWLPLQKKVLEDCQTLGAYWQMIVLRSIREQLHISYLK</sequence>
<feature type="chain" id="PRO_5045698778" evidence="1">
    <location>
        <begin position="20"/>
        <end position="248"/>
    </location>
</feature>
<organism evidence="2 3">
    <name type="scientific">Candidatus Rhabdochlamydia oedothoracis</name>
    <dbReference type="NCBI Taxonomy" id="2720720"/>
    <lineage>
        <taxon>Bacteria</taxon>
        <taxon>Pseudomonadati</taxon>
        <taxon>Chlamydiota</taxon>
        <taxon>Chlamydiia</taxon>
        <taxon>Parachlamydiales</taxon>
        <taxon>Candidatus Rhabdochlamydiaceae</taxon>
        <taxon>Candidatus Rhabdochlamydia</taxon>
    </lineage>
</organism>
<dbReference type="RefSeq" id="WP_215217530.1">
    <property type="nucleotide sequence ID" value="NZ_CP075587.1"/>
</dbReference>
<gene>
    <name evidence="2" type="ORF">RHABOEDO_000826</name>
</gene>
<keyword evidence="3" id="KW-1185">Reference proteome</keyword>
<protein>
    <submittedName>
        <fullName evidence="2">Uncharacterized protein</fullName>
    </submittedName>
</protein>
<evidence type="ECO:0000313" key="2">
    <source>
        <dbReference type="EMBL" id="QYF48634.1"/>
    </source>
</evidence>